<dbReference type="InParanoid" id="A0A1W4W4D2"/>
<organism evidence="1 2">
    <name type="scientific">Agrilus planipennis</name>
    <name type="common">Emerald ash borer</name>
    <name type="synonym">Agrilus marcopoli</name>
    <dbReference type="NCBI Taxonomy" id="224129"/>
    <lineage>
        <taxon>Eukaryota</taxon>
        <taxon>Metazoa</taxon>
        <taxon>Ecdysozoa</taxon>
        <taxon>Arthropoda</taxon>
        <taxon>Hexapoda</taxon>
        <taxon>Insecta</taxon>
        <taxon>Pterygota</taxon>
        <taxon>Neoptera</taxon>
        <taxon>Endopterygota</taxon>
        <taxon>Coleoptera</taxon>
        <taxon>Polyphaga</taxon>
        <taxon>Elateriformia</taxon>
        <taxon>Buprestoidea</taxon>
        <taxon>Buprestidae</taxon>
        <taxon>Agrilinae</taxon>
        <taxon>Agrilus</taxon>
    </lineage>
</organism>
<accession>A0A1W4W4D2</accession>
<dbReference type="Proteomes" id="UP000192223">
    <property type="component" value="Unplaced"/>
</dbReference>
<gene>
    <name evidence="2" type="primary">LOC108732614</name>
</gene>
<name>A0A1W4W4D2_AGRPL</name>
<sequence length="161" mass="18466">MRRKRSARIITSYWRQKMKLRNRAAKAIQKFFRKITANKLSFPATSKNRFGISSSSGDSTLTSSSSLLHHLTPRLPSLSPTTKVREYFNRINVPVMEGDLFSLSIEHIANNLKTNSFTRCHFHGDRVVSKTRVTREHARSRLPVCLKLSKMEQPKGLPDIL</sequence>
<evidence type="ECO:0000313" key="1">
    <source>
        <dbReference type="Proteomes" id="UP000192223"/>
    </source>
</evidence>
<keyword evidence="1" id="KW-1185">Reference proteome</keyword>
<dbReference type="KEGG" id="apln:108732614"/>
<dbReference type="GeneID" id="108732614"/>
<dbReference type="RefSeq" id="XP_018319011.1">
    <property type="nucleotide sequence ID" value="XM_018463509.2"/>
</dbReference>
<reference evidence="2" key="1">
    <citation type="submission" date="2025-08" db="UniProtKB">
        <authorList>
            <consortium name="RefSeq"/>
        </authorList>
    </citation>
    <scope>IDENTIFICATION</scope>
    <source>
        <tissue evidence="2">Entire body</tissue>
    </source>
</reference>
<evidence type="ECO:0000313" key="2">
    <source>
        <dbReference type="RefSeq" id="XP_018319011.1"/>
    </source>
</evidence>
<dbReference type="AlphaFoldDB" id="A0A1W4W4D2"/>
<proteinExistence type="predicted"/>
<protein>
    <submittedName>
        <fullName evidence="2">Uncharacterized protein LOC108732614</fullName>
    </submittedName>
</protein>